<dbReference type="OrthoDB" id="9790669at2"/>
<dbReference type="InterPro" id="IPR003660">
    <property type="entry name" value="HAMP_dom"/>
</dbReference>
<feature type="transmembrane region" description="Helical" evidence="16">
    <location>
        <begin position="7"/>
        <end position="30"/>
    </location>
</feature>
<dbReference type="GO" id="GO:0000155">
    <property type="term" value="F:phosphorelay sensor kinase activity"/>
    <property type="evidence" value="ECO:0007669"/>
    <property type="project" value="InterPro"/>
</dbReference>
<evidence type="ECO:0000256" key="3">
    <source>
        <dbReference type="ARBA" id="ARBA00006402"/>
    </source>
</evidence>
<dbReference type="InterPro" id="IPR003018">
    <property type="entry name" value="GAF"/>
</dbReference>
<dbReference type="CDD" id="cd17546">
    <property type="entry name" value="REC_hyHK_CKI1_RcsC-like"/>
    <property type="match status" value="1"/>
</dbReference>
<evidence type="ECO:0000256" key="2">
    <source>
        <dbReference type="ARBA" id="ARBA00004651"/>
    </source>
</evidence>
<evidence type="ECO:0000256" key="11">
    <source>
        <dbReference type="ARBA" id="ARBA00023012"/>
    </source>
</evidence>
<dbReference type="SMART" id="SM00388">
    <property type="entry name" value="HisKA"/>
    <property type="match status" value="1"/>
</dbReference>
<dbReference type="Gene3D" id="6.10.340.10">
    <property type="match status" value="1"/>
</dbReference>
<dbReference type="InterPro" id="IPR024478">
    <property type="entry name" value="HlyB_4HB_MCP"/>
</dbReference>
<feature type="coiled-coil region" evidence="15">
    <location>
        <begin position="440"/>
        <end position="477"/>
    </location>
</feature>
<dbReference type="EC" id="2.7.13.3" evidence="4"/>
<evidence type="ECO:0000259" key="18">
    <source>
        <dbReference type="PROSITE" id="PS50110"/>
    </source>
</evidence>
<dbReference type="RefSeq" id="WP_138192094.1">
    <property type="nucleotide sequence ID" value="NZ_VCIW01000001.1"/>
</dbReference>
<evidence type="ECO:0000256" key="16">
    <source>
        <dbReference type="SAM" id="Phobius"/>
    </source>
</evidence>
<dbReference type="SMART" id="SM00387">
    <property type="entry name" value="HATPase_c"/>
    <property type="match status" value="1"/>
</dbReference>
<keyword evidence="9" id="KW-0418">Kinase</keyword>
<dbReference type="SUPFAM" id="SSF55874">
    <property type="entry name" value="ATPase domain of HSP90 chaperone/DNA topoisomerase II/histidine kinase"/>
    <property type="match status" value="1"/>
</dbReference>
<dbReference type="Gene3D" id="3.30.565.10">
    <property type="entry name" value="Histidine kinase-like ATPase, C-terminal domain"/>
    <property type="match status" value="1"/>
</dbReference>
<keyword evidence="6 14" id="KW-0597">Phosphoprotein</keyword>
<feature type="transmembrane region" description="Helical" evidence="16">
    <location>
        <begin position="298"/>
        <end position="316"/>
    </location>
</feature>
<evidence type="ECO:0000256" key="12">
    <source>
        <dbReference type="ARBA" id="ARBA00023136"/>
    </source>
</evidence>
<comment type="caution">
    <text evidence="20">The sequence shown here is derived from an EMBL/GenBank/DDBJ whole genome shotgun (WGS) entry which is preliminary data.</text>
</comment>
<gene>
    <name evidence="20" type="ORF">FE782_02360</name>
</gene>
<evidence type="ECO:0000256" key="1">
    <source>
        <dbReference type="ARBA" id="ARBA00000085"/>
    </source>
</evidence>
<evidence type="ECO:0000256" key="15">
    <source>
        <dbReference type="SAM" id="Coils"/>
    </source>
</evidence>
<evidence type="ECO:0000256" key="13">
    <source>
        <dbReference type="ARBA" id="ARBA00074306"/>
    </source>
</evidence>
<keyword evidence="11" id="KW-0902">Two-component regulatory system</keyword>
<dbReference type="InterPro" id="IPR003661">
    <property type="entry name" value="HisK_dim/P_dom"/>
</dbReference>
<dbReference type="InterPro" id="IPR011006">
    <property type="entry name" value="CheY-like_superfamily"/>
</dbReference>
<dbReference type="PROSITE" id="PS50110">
    <property type="entry name" value="RESPONSE_REGULATORY"/>
    <property type="match status" value="1"/>
</dbReference>
<dbReference type="Pfam" id="PF00672">
    <property type="entry name" value="HAMP"/>
    <property type="match status" value="1"/>
</dbReference>
<keyword evidence="16" id="KW-0812">Transmembrane</keyword>
<accession>A0A5R9GKZ1</accession>
<dbReference type="SMART" id="SM00304">
    <property type="entry name" value="HAMP"/>
    <property type="match status" value="1"/>
</dbReference>
<evidence type="ECO:0000256" key="8">
    <source>
        <dbReference type="ARBA" id="ARBA00022741"/>
    </source>
</evidence>
<evidence type="ECO:0000259" key="19">
    <source>
        <dbReference type="PROSITE" id="PS50885"/>
    </source>
</evidence>
<dbReference type="SUPFAM" id="SSF52172">
    <property type="entry name" value="CheY-like"/>
    <property type="match status" value="1"/>
</dbReference>
<dbReference type="InterPro" id="IPR029016">
    <property type="entry name" value="GAF-like_dom_sf"/>
</dbReference>
<keyword evidence="21" id="KW-1185">Reference proteome</keyword>
<dbReference type="Pfam" id="PF12729">
    <property type="entry name" value="4HB_MCP_1"/>
    <property type="match status" value="1"/>
</dbReference>
<evidence type="ECO:0000256" key="5">
    <source>
        <dbReference type="ARBA" id="ARBA00022475"/>
    </source>
</evidence>
<dbReference type="PANTHER" id="PTHR45339">
    <property type="entry name" value="HYBRID SIGNAL TRANSDUCTION HISTIDINE KINASE J"/>
    <property type="match status" value="1"/>
</dbReference>
<keyword evidence="15" id="KW-0175">Coiled coil</keyword>
<keyword evidence="5" id="KW-1003">Cell membrane</keyword>
<evidence type="ECO:0000256" key="10">
    <source>
        <dbReference type="ARBA" id="ARBA00022840"/>
    </source>
</evidence>
<dbReference type="FunFam" id="3.30.565.10:FF:000010">
    <property type="entry name" value="Sensor histidine kinase RcsC"/>
    <property type="match status" value="1"/>
</dbReference>
<dbReference type="InterPro" id="IPR001789">
    <property type="entry name" value="Sig_transdc_resp-reg_receiver"/>
</dbReference>
<protein>
    <recommendedName>
        <fullName evidence="13">Circadian input-output histidine kinase CikA</fullName>
        <ecNumber evidence="4">2.7.13.3</ecNumber>
    </recommendedName>
</protein>
<dbReference type="CDD" id="cd06225">
    <property type="entry name" value="HAMP"/>
    <property type="match status" value="1"/>
</dbReference>
<dbReference type="Pfam" id="PF02518">
    <property type="entry name" value="HATPase_c"/>
    <property type="match status" value="1"/>
</dbReference>
<dbReference type="GO" id="GO:0005886">
    <property type="term" value="C:plasma membrane"/>
    <property type="evidence" value="ECO:0007669"/>
    <property type="project" value="UniProtKB-SubCell"/>
</dbReference>
<dbReference type="Pfam" id="PF00512">
    <property type="entry name" value="HisKA"/>
    <property type="match status" value="1"/>
</dbReference>
<dbReference type="PROSITE" id="PS50885">
    <property type="entry name" value="HAMP"/>
    <property type="match status" value="1"/>
</dbReference>
<evidence type="ECO:0000256" key="14">
    <source>
        <dbReference type="PROSITE-ProRule" id="PRU00169"/>
    </source>
</evidence>
<name>A0A5R9GKZ1_9BACL</name>
<evidence type="ECO:0000313" key="21">
    <source>
        <dbReference type="Proteomes" id="UP000309676"/>
    </source>
</evidence>
<comment type="similarity">
    <text evidence="3">In the N-terminal section; belongs to the phytochrome family.</text>
</comment>
<dbReference type="Gene3D" id="3.40.50.2300">
    <property type="match status" value="1"/>
</dbReference>
<proteinExistence type="inferred from homology"/>
<feature type="domain" description="Response regulatory" evidence="18">
    <location>
        <begin position="780"/>
        <end position="897"/>
    </location>
</feature>
<keyword evidence="7" id="KW-0808">Transferase</keyword>
<dbReference type="Gene3D" id="1.10.287.130">
    <property type="match status" value="1"/>
</dbReference>
<dbReference type="GO" id="GO:0005524">
    <property type="term" value="F:ATP binding"/>
    <property type="evidence" value="ECO:0007669"/>
    <property type="project" value="UniProtKB-KW"/>
</dbReference>
<feature type="domain" description="HAMP" evidence="19">
    <location>
        <begin position="204"/>
        <end position="259"/>
    </location>
</feature>
<dbReference type="CDD" id="cd16922">
    <property type="entry name" value="HATPase_EvgS-ArcB-TorS-like"/>
    <property type="match status" value="1"/>
</dbReference>
<feature type="domain" description="Histidine kinase" evidence="17">
    <location>
        <begin position="512"/>
        <end position="744"/>
    </location>
</feature>
<dbReference type="PROSITE" id="PS50109">
    <property type="entry name" value="HIS_KIN"/>
    <property type="match status" value="1"/>
</dbReference>
<evidence type="ECO:0000259" key="17">
    <source>
        <dbReference type="PROSITE" id="PS50109"/>
    </source>
</evidence>
<keyword evidence="10" id="KW-0067">ATP-binding</keyword>
<evidence type="ECO:0000256" key="7">
    <source>
        <dbReference type="ARBA" id="ARBA00022679"/>
    </source>
</evidence>
<dbReference type="EMBL" id="VCIW01000001">
    <property type="protein sequence ID" value="TLS54208.1"/>
    <property type="molecule type" value="Genomic_DNA"/>
</dbReference>
<evidence type="ECO:0000313" key="20">
    <source>
        <dbReference type="EMBL" id="TLS54208.1"/>
    </source>
</evidence>
<keyword evidence="16" id="KW-1133">Transmembrane helix</keyword>
<comment type="catalytic activity">
    <reaction evidence="1">
        <text>ATP + protein L-histidine = ADP + protein N-phospho-L-histidine.</text>
        <dbReference type="EC" id="2.7.13.3"/>
    </reaction>
</comment>
<dbReference type="AlphaFoldDB" id="A0A5R9GKZ1"/>
<keyword evidence="12 16" id="KW-0472">Membrane</keyword>
<dbReference type="InterPro" id="IPR004358">
    <property type="entry name" value="Sig_transdc_His_kin-like_C"/>
</dbReference>
<dbReference type="Pfam" id="PF13185">
    <property type="entry name" value="GAF_2"/>
    <property type="match status" value="1"/>
</dbReference>
<feature type="modified residue" description="4-aspartylphosphate" evidence="14">
    <location>
        <position position="830"/>
    </location>
</feature>
<dbReference type="InterPro" id="IPR003594">
    <property type="entry name" value="HATPase_dom"/>
</dbReference>
<dbReference type="SUPFAM" id="SSF47384">
    <property type="entry name" value="Homodimeric domain of signal transducing histidine kinase"/>
    <property type="match status" value="1"/>
</dbReference>
<reference evidence="20 21" key="1">
    <citation type="submission" date="2019-05" db="EMBL/GenBank/DDBJ databases">
        <authorList>
            <person name="Narsing Rao M.P."/>
            <person name="Li W.J."/>
        </authorList>
    </citation>
    <scope>NUCLEOTIDE SEQUENCE [LARGE SCALE GENOMIC DNA]</scope>
    <source>
        <strain evidence="20 21">SYSU_K30003</strain>
    </source>
</reference>
<dbReference type="Pfam" id="PF00072">
    <property type="entry name" value="Response_reg"/>
    <property type="match status" value="1"/>
</dbReference>
<keyword evidence="8" id="KW-0547">Nucleotide-binding</keyword>
<dbReference type="InterPro" id="IPR036097">
    <property type="entry name" value="HisK_dim/P_sf"/>
</dbReference>
<dbReference type="SUPFAM" id="SSF55781">
    <property type="entry name" value="GAF domain-like"/>
    <property type="match status" value="1"/>
</dbReference>
<dbReference type="SMART" id="SM00448">
    <property type="entry name" value="REC"/>
    <property type="match status" value="1"/>
</dbReference>
<dbReference type="CDD" id="cd00082">
    <property type="entry name" value="HisKA"/>
    <property type="match status" value="1"/>
</dbReference>
<sequence>MNIRQRIYLGFVSIFIFIALFVGAVASIMMEMNGNTNEIGHDLYTKVQLTHEVQFTLGAMNEGLTNLLMDEEPDEALRTIYGARESLRSINERLAPMIETAQGKQHYGETARLYTEYEAMTDRYIRLASEGDTSAAEAMLRADIQPKGAALQASLTLFIEYQEELMMSRVETTGEQHRQGQAVMWGGVAMLLILCGVTALGVVRSSVRSIRKISDVMNEVQALDSAAALPRMKTSASDEMGVIAAAYNRMADALEEHTRQEAANSRWLEEQNWVKSNVAGVMNATQGAREIKAFGERFLAHVVPTTGAVAGALYFADPDGMPDRFARIAAYALDPAEAARERVFERGQGLVGQCAADGAVIERAAPPHYLKVVSGLGEGDAAYVTLLPIRFEDRIVAVLELGGFAPLERVVREFLTELTSGGIGVSLRALSSNMRVQALLSESQTYVEELQTQSEELQQQQEELRSLNEKLAEQFRYSEQRSLELDQIRVELEKQAGELQASSQFKSEFLANISHELRTPMNSLLILAQMLADDAEGRLSGKQREYAQTILYSGNELLGLINDVLDLSKIEAGQMEPSMESFSLDEFANAAERQFRGVAEKKGLAFDVRTDPTLADAEFVGDPRMLQQIVNNLLSNAFKFTETGTVSLRVFSEEASSGETSDGAKTVNVSFQVRDTGIGIPADKHGLIFEAFRQADGKTTRKYGGTGLGLSISKELATILGGAIRLESVEGSGSAFTATIPMKRLDRAARREAAAATASAEPRVPSGTVEEDGAENCRGKILLVDDDIRNVYALSAALLEQRYRVTFAEDGGAALAKLNEEPDIDLVLMDMMMPGIDGYEATRAIRADARFEKLPVIALTAKAMKQDRELCLEAGANDYLSKPVKLDKLLSLLRVWMDGSGGETA</sequence>
<comment type="subcellular location">
    <subcellularLocation>
        <location evidence="2">Cell membrane</location>
        <topology evidence="2">Multi-pass membrane protein</topology>
    </subcellularLocation>
</comment>
<dbReference type="PANTHER" id="PTHR45339:SF1">
    <property type="entry name" value="HYBRID SIGNAL TRANSDUCTION HISTIDINE KINASE J"/>
    <property type="match status" value="1"/>
</dbReference>
<dbReference type="PRINTS" id="PR00344">
    <property type="entry name" value="BCTRLSENSOR"/>
</dbReference>
<dbReference type="CDD" id="cd19411">
    <property type="entry name" value="MCP2201-like_sensor"/>
    <property type="match status" value="1"/>
</dbReference>
<dbReference type="InterPro" id="IPR036890">
    <property type="entry name" value="HATPase_C_sf"/>
</dbReference>
<organism evidence="20 21">
    <name type="scientific">Paenibacillus antri</name>
    <dbReference type="NCBI Taxonomy" id="2582848"/>
    <lineage>
        <taxon>Bacteria</taxon>
        <taxon>Bacillati</taxon>
        <taxon>Bacillota</taxon>
        <taxon>Bacilli</taxon>
        <taxon>Bacillales</taxon>
        <taxon>Paenibacillaceae</taxon>
        <taxon>Paenibacillus</taxon>
    </lineage>
</organism>
<feature type="transmembrane region" description="Helical" evidence="16">
    <location>
        <begin position="182"/>
        <end position="203"/>
    </location>
</feature>
<evidence type="ECO:0000256" key="9">
    <source>
        <dbReference type="ARBA" id="ARBA00022777"/>
    </source>
</evidence>
<dbReference type="InterPro" id="IPR047347">
    <property type="entry name" value="YvaQ-like_sensor"/>
</dbReference>
<dbReference type="InterPro" id="IPR005467">
    <property type="entry name" value="His_kinase_dom"/>
</dbReference>
<dbReference type="Gene3D" id="3.30.450.40">
    <property type="match status" value="1"/>
</dbReference>
<evidence type="ECO:0000256" key="4">
    <source>
        <dbReference type="ARBA" id="ARBA00012438"/>
    </source>
</evidence>
<evidence type="ECO:0000256" key="6">
    <source>
        <dbReference type="ARBA" id="ARBA00022553"/>
    </source>
</evidence>
<dbReference type="Proteomes" id="UP000309676">
    <property type="component" value="Unassembled WGS sequence"/>
</dbReference>